<name>A0A953JEY8_9BACT</name>
<reference evidence="1" key="1">
    <citation type="journal article" date="2021" name="bioRxiv">
        <title>Unraveling nitrogen, sulfur and carbon metabolic pathways and microbial community transcriptional responses to substrate deprivation and toxicity stresses in a bioreactor mimicking anoxic brackish coastal sediment conditions.</title>
        <authorList>
            <person name="Martins P.D."/>
            <person name="Echeveste M.J."/>
            <person name="Arshad A."/>
            <person name="Kurth J."/>
            <person name="Ouboter H."/>
            <person name="Jetten M.S.M."/>
            <person name="Welte C.U."/>
        </authorList>
    </citation>
    <scope>NUCLEOTIDE SEQUENCE</scope>
    <source>
        <strain evidence="1">MAG_39</strain>
    </source>
</reference>
<reference evidence="1" key="2">
    <citation type="submission" date="2021-08" db="EMBL/GenBank/DDBJ databases">
        <authorList>
            <person name="Dalcin Martins P."/>
        </authorList>
    </citation>
    <scope>NUCLEOTIDE SEQUENCE</scope>
    <source>
        <strain evidence="1">MAG_39</strain>
    </source>
</reference>
<accession>A0A953JEY8</accession>
<sequence length="71" mass="7944">MRCGYLHQFRLSGAGFPVESCTACRSPYVPSISELHDYCRGKEYRKCPVLLEKERSVGDAGPVGVRVRLDP</sequence>
<evidence type="ECO:0000313" key="2">
    <source>
        <dbReference type="Proteomes" id="UP000705867"/>
    </source>
</evidence>
<protein>
    <submittedName>
        <fullName evidence="1">Uncharacterized protein</fullName>
    </submittedName>
</protein>
<evidence type="ECO:0000313" key="1">
    <source>
        <dbReference type="EMBL" id="MBZ0157375.1"/>
    </source>
</evidence>
<dbReference type="EMBL" id="JAIOIV010000112">
    <property type="protein sequence ID" value="MBZ0157375.1"/>
    <property type="molecule type" value="Genomic_DNA"/>
</dbReference>
<comment type="caution">
    <text evidence="1">The sequence shown here is derived from an EMBL/GenBank/DDBJ whole genome shotgun (WGS) entry which is preliminary data.</text>
</comment>
<organism evidence="1 2">
    <name type="scientific">Candidatus Nitrobium versatile</name>
    <dbReference type="NCBI Taxonomy" id="2884831"/>
    <lineage>
        <taxon>Bacteria</taxon>
        <taxon>Pseudomonadati</taxon>
        <taxon>Nitrospirota</taxon>
        <taxon>Nitrospiria</taxon>
        <taxon>Nitrospirales</taxon>
        <taxon>Nitrospiraceae</taxon>
        <taxon>Candidatus Nitrobium</taxon>
    </lineage>
</organism>
<gene>
    <name evidence="1" type="ORF">K8I29_14350</name>
</gene>
<dbReference type="AlphaFoldDB" id="A0A953JEY8"/>
<proteinExistence type="predicted"/>
<dbReference type="Proteomes" id="UP000705867">
    <property type="component" value="Unassembled WGS sequence"/>
</dbReference>